<dbReference type="AlphaFoldDB" id="A0A834U321"/>
<dbReference type="SUPFAM" id="SSF50182">
    <property type="entry name" value="Sm-like ribonucleoproteins"/>
    <property type="match status" value="2"/>
</dbReference>
<dbReference type="PANTHER" id="PTHR13586">
    <property type="entry name" value="SCD6 PROTEIN-RELATED"/>
    <property type="match status" value="1"/>
</dbReference>
<accession>A0A834U321</accession>
<evidence type="ECO:0000256" key="1">
    <source>
        <dbReference type="PROSITE-ProRule" id="PRU00846"/>
    </source>
</evidence>
<feature type="compositionally biased region" description="Polar residues" evidence="3">
    <location>
        <begin position="165"/>
        <end position="188"/>
    </location>
</feature>
<feature type="region of interest" description="Disordered" evidence="3">
    <location>
        <begin position="125"/>
        <end position="188"/>
    </location>
</feature>
<dbReference type="SMART" id="SM01271">
    <property type="entry name" value="LSM14"/>
    <property type="match status" value="1"/>
</dbReference>
<name>A0A834U321_9FABA</name>
<evidence type="ECO:0000313" key="8">
    <source>
        <dbReference type="Proteomes" id="UP000634136"/>
    </source>
</evidence>
<dbReference type="PROSITE" id="PS51513">
    <property type="entry name" value="FFD"/>
    <property type="match status" value="1"/>
</dbReference>
<evidence type="ECO:0000256" key="3">
    <source>
        <dbReference type="SAM" id="MobiDB-lite"/>
    </source>
</evidence>
<evidence type="ECO:0000313" key="7">
    <source>
        <dbReference type="EMBL" id="KAF7829109.1"/>
    </source>
</evidence>
<dbReference type="CDD" id="cd01736">
    <property type="entry name" value="LSm14_N"/>
    <property type="match status" value="1"/>
</dbReference>
<dbReference type="InterPro" id="IPR025761">
    <property type="entry name" value="FFD_box"/>
</dbReference>
<dbReference type="Proteomes" id="UP000634136">
    <property type="component" value="Unassembled WGS sequence"/>
</dbReference>
<feature type="domain" description="DFDF" evidence="4">
    <location>
        <begin position="418"/>
        <end position="454"/>
    </location>
</feature>
<reference evidence="7" key="1">
    <citation type="submission" date="2020-09" db="EMBL/GenBank/DDBJ databases">
        <title>Genome-Enabled Discovery of Anthraquinone Biosynthesis in Senna tora.</title>
        <authorList>
            <person name="Kang S.-H."/>
            <person name="Pandey R.P."/>
            <person name="Lee C.-M."/>
            <person name="Sim J.-S."/>
            <person name="Jeong J.-T."/>
            <person name="Choi B.-S."/>
            <person name="Jung M."/>
            <person name="Ginzburg D."/>
            <person name="Zhao K."/>
            <person name="Won S.Y."/>
            <person name="Oh T.-J."/>
            <person name="Yu Y."/>
            <person name="Kim N.-H."/>
            <person name="Lee O.R."/>
            <person name="Lee T.-H."/>
            <person name="Bashyal P."/>
            <person name="Kim T.-S."/>
            <person name="Lee W.-H."/>
            <person name="Kawkins C."/>
            <person name="Kim C.-K."/>
            <person name="Kim J.S."/>
            <person name="Ahn B.O."/>
            <person name="Rhee S.Y."/>
            <person name="Sohng J.K."/>
        </authorList>
    </citation>
    <scope>NUCLEOTIDE SEQUENCE</scope>
    <source>
        <tissue evidence="7">Leaf</tissue>
    </source>
</reference>
<evidence type="ECO:0000256" key="2">
    <source>
        <dbReference type="PROSITE-ProRule" id="PRU00869"/>
    </source>
</evidence>
<dbReference type="PANTHER" id="PTHR13586:SF23">
    <property type="entry name" value="DECAPPING 5-LIKE PROTEIN-RELATED"/>
    <property type="match status" value="1"/>
</dbReference>
<dbReference type="Gene3D" id="2.30.30.100">
    <property type="match status" value="1"/>
</dbReference>
<dbReference type="InterPro" id="IPR025768">
    <property type="entry name" value="TFG_box"/>
</dbReference>
<proteinExistence type="predicted"/>
<dbReference type="OrthoDB" id="21539at2759"/>
<dbReference type="GO" id="GO:0034063">
    <property type="term" value="P:stress granule assembly"/>
    <property type="evidence" value="ECO:0007669"/>
    <property type="project" value="TreeGrafter"/>
</dbReference>
<organism evidence="7 8">
    <name type="scientific">Senna tora</name>
    <dbReference type="NCBI Taxonomy" id="362788"/>
    <lineage>
        <taxon>Eukaryota</taxon>
        <taxon>Viridiplantae</taxon>
        <taxon>Streptophyta</taxon>
        <taxon>Embryophyta</taxon>
        <taxon>Tracheophyta</taxon>
        <taxon>Spermatophyta</taxon>
        <taxon>Magnoliopsida</taxon>
        <taxon>eudicotyledons</taxon>
        <taxon>Gunneridae</taxon>
        <taxon>Pentapetalae</taxon>
        <taxon>rosids</taxon>
        <taxon>fabids</taxon>
        <taxon>Fabales</taxon>
        <taxon>Fabaceae</taxon>
        <taxon>Caesalpinioideae</taxon>
        <taxon>Cassia clade</taxon>
        <taxon>Senna</taxon>
    </lineage>
</organism>
<gene>
    <name evidence="7" type="ORF">G2W53_020273</name>
</gene>
<dbReference type="InterPro" id="IPR025762">
    <property type="entry name" value="DFDF"/>
</dbReference>
<feature type="domain" description="FFD box profile" evidence="5">
    <location>
        <begin position="483"/>
        <end position="498"/>
    </location>
</feature>
<dbReference type="InterPro" id="IPR019050">
    <property type="entry name" value="FDF_dom"/>
</dbReference>
<dbReference type="GO" id="GO:0003729">
    <property type="term" value="F:mRNA binding"/>
    <property type="evidence" value="ECO:0007669"/>
    <property type="project" value="TreeGrafter"/>
</dbReference>
<feature type="region of interest" description="Disordered" evidence="3">
    <location>
        <begin position="320"/>
        <end position="361"/>
    </location>
</feature>
<dbReference type="SMART" id="SM01199">
    <property type="entry name" value="FDF"/>
    <property type="match status" value="1"/>
</dbReference>
<dbReference type="InterPro" id="IPR025609">
    <property type="entry name" value="Lsm14-like_N"/>
</dbReference>
<dbReference type="GO" id="GO:0000932">
    <property type="term" value="C:P-body"/>
    <property type="evidence" value="ECO:0007669"/>
    <property type="project" value="TreeGrafter"/>
</dbReference>
<feature type="domain" description="TFG box profile" evidence="6">
    <location>
        <begin position="505"/>
        <end position="525"/>
    </location>
</feature>
<feature type="compositionally biased region" description="Polar residues" evidence="3">
    <location>
        <begin position="125"/>
        <end position="154"/>
    </location>
</feature>
<dbReference type="InterPro" id="IPR010920">
    <property type="entry name" value="LSM_dom_sf"/>
</dbReference>
<sequence length="567" mass="61318">MATESGAKPPSTTAGESYIGSFISLISKYEIRYEGVLYHLNVQDSTIGLKNDPRINPGDNMVVLWSWRSYGTEGRRKDGPQVPPSEKVYEYILFRGNDIKVKSPPTSAKAEEQIFSDPAIIQSQYSGAPSSSPMASVGGRSTTESIPRQDTPAMSSRDLPVGLPSHQSAIQLGPSDQSAATEVSGAPSFSTPKYWPEYSGISGSSSHSLQSPGPPLPPSVVSPINMQNWMQTPETQAPSKVGWTISERGNPLSSVTASSLVNPAYEPSPMSLQTSDSLDIPSLLSSKTPMPYHASMTLSNMPSYSSPFQGINSIEGQFSGTISPDTRSIFPGHSVHHSASSSIDSTPGPLPRPPSLLTPDQFAQPRQNFFSSTQNLTPDQKHMISLTPTSSSSTFIVPSPASQAPLLPLPPLPTSVHKPQYSASQFNEEFDFEAMNEKFKKDEVWGSLGRASKTIEGLEDNAPTVSLGERECHGLMPNPNSNPAYKKDDFFDTISCNSLSHGSRNGQNRLSERMKLDSETFGNFHQRPPVGYGGYGPGRGDNYRGSYNMGRGYGYGGRGRGRNPPFY</sequence>
<keyword evidence="8" id="KW-1185">Reference proteome</keyword>
<evidence type="ECO:0000259" key="4">
    <source>
        <dbReference type="PROSITE" id="PS51512"/>
    </source>
</evidence>
<dbReference type="PROSITE" id="PS51512">
    <property type="entry name" value="DFDF"/>
    <property type="match status" value="1"/>
</dbReference>
<dbReference type="EMBL" id="JAAIUW010000006">
    <property type="protein sequence ID" value="KAF7829109.1"/>
    <property type="molecule type" value="Genomic_DNA"/>
</dbReference>
<comment type="caution">
    <text evidence="7">The sequence shown here is derived from an EMBL/GenBank/DDBJ whole genome shotgun (WGS) entry which is preliminary data.</text>
</comment>
<evidence type="ECO:0000259" key="6">
    <source>
        <dbReference type="PROSITE" id="PS51536"/>
    </source>
</evidence>
<dbReference type="PROSITE" id="PS51536">
    <property type="entry name" value="TFG"/>
    <property type="match status" value="1"/>
</dbReference>
<feature type="short sequence motif" description="FFD box" evidence="1">
    <location>
        <begin position="483"/>
        <end position="498"/>
    </location>
</feature>
<protein>
    <submittedName>
        <fullName evidence="7">Decapping 5-like protein</fullName>
    </submittedName>
</protein>
<dbReference type="Pfam" id="PF12701">
    <property type="entry name" value="LSM14"/>
    <property type="match status" value="1"/>
</dbReference>
<evidence type="ECO:0000259" key="5">
    <source>
        <dbReference type="PROSITE" id="PS51513"/>
    </source>
</evidence>
<dbReference type="Pfam" id="PF09532">
    <property type="entry name" value="FDF"/>
    <property type="match status" value="1"/>
</dbReference>
<feature type="short sequence motif" description="TFG box" evidence="2">
    <location>
        <begin position="505"/>
        <end position="525"/>
    </location>
</feature>
<dbReference type="GO" id="GO:0033962">
    <property type="term" value="P:P-body assembly"/>
    <property type="evidence" value="ECO:0007669"/>
    <property type="project" value="TreeGrafter"/>
</dbReference>